<gene>
    <name evidence="2" type="ORF">SVIO_034710</name>
</gene>
<reference evidence="2 3" key="1">
    <citation type="journal article" date="2020" name="Int. J. Syst. Evol. Microbiol.">
        <title>Reclassification of Streptomyces castelarensis and Streptomyces sporoclivatus as later heterotypic synonyms of Streptomyces antimycoticus.</title>
        <authorList>
            <person name="Komaki H."/>
            <person name="Tamura T."/>
        </authorList>
    </citation>
    <scope>NUCLEOTIDE SEQUENCE [LARGE SCALE GENOMIC DNA]</scope>
    <source>
        <strain evidence="2 3">NBRC 13459</strain>
    </source>
</reference>
<feature type="transmembrane region" description="Helical" evidence="1">
    <location>
        <begin position="184"/>
        <end position="206"/>
    </location>
</feature>
<keyword evidence="3" id="KW-1185">Reference proteome</keyword>
<organism evidence="2 3">
    <name type="scientific">Streptomyces violaceusniger</name>
    <dbReference type="NCBI Taxonomy" id="68280"/>
    <lineage>
        <taxon>Bacteria</taxon>
        <taxon>Bacillati</taxon>
        <taxon>Actinomycetota</taxon>
        <taxon>Actinomycetes</taxon>
        <taxon>Kitasatosporales</taxon>
        <taxon>Streptomycetaceae</taxon>
        <taxon>Streptomyces</taxon>
        <taxon>Streptomyces violaceusniger group</taxon>
    </lineage>
</organism>
<feature type="transmembrane region" description="Helical" evidence="1">
    <location>
        <begin position="161"/>
        <end position="178"/>
    </location>
</feature>
<dbReference type="EMBL" id="BJHW01000001">
    <property type="protein sequence ID" value="GDY52848.1"/>
    <property type="molecule type" value="Genomic_DNA"/>
</dbReference>
<accession>A0A4D4L2M1</accession>
<evidence type="ECO:0000313" key="3">
    <source>
        <dbReference type="Proteomes" id="UP000301309"/>
    </source>
</evidence>
<name>A0A4D4L2M1_STRVO</name>
<dbReference type="AlphaFoldDB" id="A0A4D4L2M1"/>
<keyword evidence="1" id="KW-0472">Membrane</keyword>
<sequence>MADRRDRLFTWSLQPFMAEFEVMDGTGPQLRAVRAALFTALCVTLSSASHVLLSRAPLPLGTVAALSGAVFAVAYALAGRERGFWSIAALMIPLELAADTIFTTGQQACYGQSGGPVAGSLRSMGVTVLCGGGDLGGPLPGVSQNGVATPLAAAVSSATPWLLLAAHIAVGLIASAWLRRGEAALSRLLASLAAFAFRPLLLAVAVHGAALPPRRRAPRPVRPVRPAPALPLLVHSVVRRGPPRSAAA</sequence>
<keyword evidence="1" id="KW-0812">Transmembrane</keyword>
<keyword evidence="1" id="KW-1133">Transmembrane helix</keyword>
<dbReference type="Proteomes" id="UP000301309">
    <property type="component" value="Unassembled WGS sequence"/>
</dbReference>
<evidence type="ECO:0000256" key="1">
    <source>
        <dbReference type="SAM" id="Phobius"/>
    </source>
</evidence>
<evidence type="ECO:0008006" key="4">
    <source>
        <dbReference type="Google" id="ProtNLM"/>
    </source>
</evidence>
<feature type="transmembrane region" description="Helical" evidence="1">
    <location>
        <begin position="58"/>
        <end position="78"/>
    </location>
</feature>
<proteinExistence type="predicted"/>
<protein>
    <recommendedName>
        <fullName evidence="4">Integral membrane protein</fullName>
    </recommendedName>
</protein>
<comment type="caution">
    <text evidence="2">The sequence shown here is derived from an EMBL/GenBank/DDBJ whole genome shotgun (WGS) entry which is preliminary data.</text>
</comment>
<evidence type="ECO:0000313" key="2">
    <source>
        <dbReference type="EMBL" id="GDY52848.1"/>
    </source>
</evidence>
<feature type="transmembrane region" description="Helical" evidence="1">
    <location>
        <begin position="32"/>
        <end position="52"/>
    </location>
</feature>